<dbReference type="Proteomes" id="UP000240760">
    <property type="component" value="Unassembled WGS sequence"/>
</dbReference>
<reference evidence="1 2" key="1">
    <citation type="submission" date="2016-07" db="EMBL/GenBank/DDBJ databases">
        <title>Multiple horizontal gene transfer events from other fungi enriched the ability of initially mycotrophic Trichoderma (Ascomycota) to feed on dead plant biomass.</title>
        <authorList>
            <consortium name="DOE Joint Genome Institute"/>
            <person name="Aerts A."/>
            <person name="Atanasova L."/>
            <person name="Chenthamara K."/>
            <person name="Zhang J."/>
            <person name="Grujic M."/>
            <person name="Henrissat B."/>
            <person name="Kuo A."/>
            <person name="Salamov A."/>
            <person name="Lipzen A."/>
            <person name="Labutti K."/>
            <person name="Barry K."/>
            <person name="Miao Y."/>
            <person name="Rahimi M.J."/>
            <person name="Shen Q."/>
            <person name="Grigoriev I.V."/>
            <person name="Kubicek C.P."/>
            <person name="Druzhinina I.S."/>
        </authorList>
    </citation>
    <scope>NUCLEOTIDE SEQUENCE [LARGE SCALE GENOMIC DNA]</scope>
    <source>
        <strain evidence="1 2">ATCC 18648</strain>
    </source>
</reference>
<accession>A0A2T4BUD4</accession>
<organism evidence="1 2">
    <name type="scientific">Trichoderma longibrachiatum ATCC 18648</name>
    <dbReference type="NCBI Taxonomy" id="983965"/>
    <lineage>
        <taxon>Eukaryota</taxon>
        <taxon>Fungi</taxon>
        <taxon>Dikarya</taxon>
        <taxon>Ascomycota</taxon>
        <taxon>Pezizomycotina</taxon>
        <taxon>Sordariomycetes</taxon>
        <taxon>Hypocreomycetidae</taxon>
        <taxon>Hypocreales</taxon>
        <taxon>Hypocreaceae</taxon>
        <taxon>Trichoderma</taxon>
    </lineage>
</organism>
<name>A0A2T4BUD4_TRILO</name>
<evidence type="ECO:0000313" key="1">
    <source>
        <dbReference type="EMBL" id="PTB72908.1"/>
    </source>
</evidence>
<protein>
    <submittedName>
        <fullName evidence="1">Uncharacterized protein</fullName>
    </submittedName>
</protein>
<dbReference type="OrthoDB" id="4202165at2759"/>
<proteinExistence type="predicted"/>
<evidence type="ECO:0000313" key="2">
    <source>
        <dbReference type="Proteomes" id="UP000240760"/>
    </source>
</evidence>
<sequence length="116" mass="13215">MPGHTFNIWTVPLEAALTAVVRLICAEARSSSLRRGFRAHLASLLGYNFFDMSYEGDYEEIIGNEVPLSESELLEIESAVAKIKAWEMRDCEEWIKENLIKMVSCSMTGDQLPWKE</sequence>
<dbReference type="EMBL" id="KZ679140">
    <property type="protein sequence ID" value="PTB72908.1"/>
    <property type="molecule type" value="Genomic_DNA"/>
</dbReference>
<gene>
    <name evidence="1" type="ORF">M440DRAFT_1448410</name>
</gene>
<dbReference type="AlphaFoldDB" id="A0A2T4BUD4"/>
<keyword evidence="2" id="KW-1185">Reference proteome</keyword>